<dbReference type="EMBL" id="BSYJ01000001">
    <property type="protein sequence ID" value="GMG86102.1"/>
    <property type="molecule type" value="Genomic_DNA"/>
</dbReference>
<evidence type="ECO:0000256" key="1">
    <source>
        <dbReference type="SAM" id="SignalP"/>
    </source>
</evidence>
<gene>
    <name evidence="2" type="ORF">MNKW57_04230</name>
</gene>
<reference evidence="2 3" key="1">
    <citation type="submission" date="2023-04" db="EMBL/GenBank/DDBJ databases">
        <title>Marinobulbifer ophiurae gen. nov., sp. Nov., isolate from tissue of brittle star Ophioplocus japonicus.</title>
        <authorList>
            <person name="Kawano K."/>
            <person name="Sawayama S."/>
            <person name="Nakagawa S."/>
        </authorList>
    </citation>
    <scope>NUCLEOTIDE SEQUENCE [LARGE SCALE GENOMIC DNA]</scope>
    <source>
        <strain evidence="2 3">NKW57</strain>
    </source>
</reference>
<keyword evidence="3" id="KW-1185">Reference proteome</keyword>
<dbReference type="Proteomes" id="UP001224392">
    <property type="component" value="Unassembled WGS sequence"/>
</dbReference>
<feature type="signal peptide" evidence="1">
    <location>
        <begin position="1"/>
        <end position="30"/>
    </location>
</feature>
<evidence type="ECO:0000313" key="3">
    <source>
        <dbReference type="Proteomes" id="UP001224392"/>
    </source>
</evidence>
<protein>
    <submittedName>
        <fullName evidence="2">Uncharacterized protein</fullName>
    </submittedName>
</protein>
<accession>A0ABQ6LVI0</accession>
<evidence type="ECO:0000313" key="2">
    <source>
        <dbReference type="EMBL" id="GMG86102.1"/>
    </source>
</evidence>
<feature type="chain" id="PRO_5046736607" evidence="1">
    <location>
        <begin position="31"/>
        <end position="229"/>
    </location>
</feature>
<name>A0ABQ6LVI0_9GAMM</name>
<dbReference type="RefSeq" id="WP_285762612.1">
    <property type="nucleotide sequence ID" value="NZ_BSYJ01000001.1"/>
</dbReference>
<proteinExistence type="predicted"/>
<organism evidence="2 3">
    <name type="scientific">Biformimicrobium ophioploci</name>
    <dbReference type="NCBI Taxonomy" id="3036711"/>
    <lineage>
        <taxon>Bacteria</taxon>
        <taxon>Pseudomonadati</taxon>
        <taxon>Pseudomonadota</taxon>
        <taxon>Gammaproteobacteria</taxon>
        <taxon>Cellvibrionales</taxon>
        <taxon>Microbulbiferaceae</taxon>
        <taxon>Biformimicrobium</taxon>
    </lineage>
</organism>
<sequence length="229" mass="25226">MNTPHKNRLRNLLTTTIAVGALAGAGHAAAQLPGLGLLAADAAPPALALLPAEIDLEMPMDAHAMQVLLAEAGGNVSLTELQKSLSRPYLEALHGHLYQALNEHFRDEEVALLDDAGLKFASSLQLDVSRQITDVSTKSRYELERGTLVLRGTFAYQIQNAAGNMVQERTIDVESLKISTKYQIKSWFEDDRREDNSQEALQKSLEWLVKRVLAEIDGDLEAEDLRELV</sequence>
<keyword evidence="1" id="KW-0732">Signal</keyword>
<comment type="caution">
    <text evidence="2">The sequence shown here is derived from an EMBL/GenBank/DDBJ whole genome shotgun (WGS) entry which is preliminary data.</text>
</comment>